<feature type="domain" description="PPM-type phosphatase" evidence="1">
    <location>
        <begin position="74"/>
        <end position="306"/>
    </location>
</feature>
<dbReference type="RefSeq" id="WP_344869229.1">
    <property type="nucleotide sequence ID" value="NZ_BAAAZN010000034.1"/>
</dbReference>
<sequence length="317" mass="33653">MHPHFPPVQPHVHRTHAVAARTHPAWPHSALPTGPRWARAVCVCGWSECAESHRDARALARHHRRFAYGQPFYLSGWASRIGSRRLQADATGTHVDITGCRRAWAIADGIGDRPLSVYAAGCAATSSAYAAADRGARAGLLTAGTALGGHSDGDTVLVVATPRTDLGGAGWDIAWVGSCRAYEYRPDDGALVQLTTDHTQGQKLRDALASRYRDRPGELEKLAAASDHIVTSSVATAATTVGSVTTTGRRGRLLLTTDGIHGPVPHDTLRRITALQITPQACARLLTLAATHFGGTDNATAMIIDPGDIAARLGKQR</sequence>
<dbReference type="PROSITE" id="PS51746">
    <property type="entry name" value="PPM_2"/>
    <property type="match status" value="1"/>
</dbReference>
<dbReference type="SUPFAM" id="SSF81606">
    <property type="entry name" value="PP2C-like"/>
    <property type="match status" value="1"/>
</dbReference>
<dbReference type="EMBL" id="BAAAZN010000034">
    <property type="protein sequence ID" value="GAA3586786.1"/>
    <property type="molecule type" value="Genomic_DNA"/>
</dbReference>
<organism evidence="2 3">
    <name type="scientific">Amycolatopsis ultiminotia</name>
    <dbReference type="NCBI Taxonomy" id="543629"/>
    <lineage>
        <taxon>Bacteria</taxon>
        <taxon>Bacillati</taxon>
        <taxon>Actinomycetota</taxon>
        <taxon>Actinomycetes</taxon>
        <taxon>Pseudonocardiales</taxon>
        <taxon>Pseudonocardiaceae</taxon>
        <taxon>Amycolatopsis</taxon>
    </lineage>
</organism>
<name>A0ABP6YSH2_9PSEU</name>
<evidence type="ECO:0000313" key="2">
    <source>
        <dbReference type="EMBL" id="GAA3586786.1"/>
    </source>
</evidence>
<dbReference type="InterPro" id="IPR036457">
    <property type="entry name" value="PPM-type-like_dom_sf"/>
</dbReference>
<protein>
    <recommendedName>
        <fullName evidence="1">PPM-type phosphatase domain-containing protein</fullName>
    </recommendedName>
</protein>
<evidence type="ECO:0000313" key="3">
    <source>
        <dbReference type="Proteomes" id="UP001500689"/>
    </source>
</evidence>
<gene>
    <name evidence="2" type="ORF">GCM10022222_84380</name>
</gene>
<dbReference type="Gene3D" id="3.60.40.10">
    <property type="entry name" value="PPM-type phosphatase domain"/>
    <property type="match status" value="1"/>
</dbReference>
<dbReference type="InterPro" id="IPR001932">
    <property type="entry name" value="PPM-type_phosphatase-like_dom"/>
</dbReference>
<evidence type="ECO:0000259" key="1">
    <source>
        <dbReference type="PROSITE" id="PS51746"/>
    </source>
</evidence>
<keyword evidence="3" id="KW-1185">Reference proteome</keyword>
<proteinExistence type="predicted"/>
<reference evidence="3" key="1">
    <citation type="journal article" date="2019" name="Int. J. Syst. Evol. Microbiol.">
        <title>The Global Catalogue of Microorganisms (GCM) 10K type strain sequencing project: providing services to taxonomists for standard genome sequencing and annotation.</title>
        <authorList>
            <consortium name="The Broad Institute Genomics Platform"/>
            <consortium name="The Broad Institute Genome Sequencing Center for Infectious Disease"/>
            <person name="Wu L."/>
            <person name="Ma J."/>
        </authorList>
    </citation>
    <scope>NUCLEOTIDE SEQUENCE [LARGE SCALE GENOMIC DNA]</scope>
    <source>
        <strain evidence="3">JCM 16898</strain>
    </source>
</reference>
<accession>A0ABP6YSH2</accession>
<comment type="caution">
    <text evidence="2">The sequence shown here is derived from an EMBL/GenBank/DDBJ whole genome shotgun (WGS) entry which is preliminary data.</text>
</comment>
<dbReference type="Proteomes" id="UP001500689">
    <property type="component" value="Unassembled WGS sequence"/>
</dbReference>